<dbReference type="STRING" id="525918.SAMN05660964_03019"/>
<dbReference type="InterPro" id="IPR007712">
    <property type="entry name" value="RelE/ParE_toxin"/>
</dbReference>
<protein>
    <submittedName>
        <fullName evidence="3">Addiction module toxin, RelE/StbE family</fullName>
    </submittedName>
</protein>
<gene>
    <name evidence="3" type="ORF">SAMN05660964_03019</name>
</gene>
<accession>A0A1H4FL55</accession>
<dbReference type="AlphaFoldDB" id="A0A1H4FL55"/>
<dbReference type="InterPro" id="IPR035093">
    <property type="entry name" value="RelE/ParE_toxin_dom_sf"/>
</dbReference>
<dbReference type="NCBIfam" id="TIGR02385">
    <property type="entry name" value="RelE_StbE"/>
    <property type="match status" value="1"/>
</dbReference>
<dbReference type="InterPro" id="IPR051803">
    <property type="entry name" value="TA_system_RelE-like_toxin"/>
</dbReference>
<organism evidence="3 4">
    <name type="scientific">Thiothrix caldifontis</name>
    <dbReference type="NCBI Taxonomy" id="525918"/>
    <lineage>
        <taxon>Bacteria</taxon>
        <taxon>Pseudomonadati</taxon>
        <taxon>Pseudomonadota</taxon>
        <taxon>Gammaproteobacteria</taxon>
        <taxon>Thiotrichales</taxon>
        <taxon>Thiotrichaceae</taxon>
        <taxon>Thiothrix</taxon>
    </lineage>
</organism>
<dbReference type="RefSeq" id="WP_093069959.1">
    <property type="nucleotide sequence ID" value="NZ_FNQP01000022.1"/>
</dbReference>
<dbReference type="Gene3D" id="3.30.2310.20">
    <property type="entry name" value="RelE-like"/>
    <property type="match status" value="1"/>
</dbReference>
<reference evidence="3 4" key="1">
    <citation type="submission" date="2016-10" db="EMBL/GenBank/DDBJ databases">
        <authorList>
            <person name="de Groot N.N."/>
        </authorList>
    </citation>
    <scope>NUCLEOTIDE SEQUENCE [LARGE SCALE GENOMIC DNA]</scope>
    <source>
        <strain evidence="3 4">DSM 21228</strain>
    </source>
</reference>
<evidence type="ECO:0000256" key="1">
    <source>
        <dbReference type="ARBA" id="ARBA00006226"/>
    </source>
</evidence>
<dbReference type="PANTHER" id="PTHR33755">
    <property type="entry name" value="TOXIN PARE1-RELATED"/>
    <property type="match status" value="1"/>
</dbReference>
<dbReference type="PANTHER" id="PTHR33755:SF6">
    <property type="entry name" value="PLASMID STABILIZATION SYSTEM PROTEIN"/>
    <property type="match status" value="1"/>
</dbReference>
<dbReference type="Pfam" id="PF05016">
    <property type="entry name" value="ParE_toxin"/>
    <property type="match status" value="1"/>
</dbReference>
<name>A0A1H4FL55_9GAMM</name>
<comment type="similarity">
    <text evidence="1">Belongs to the RelE toxin family.</text>
</comment>
<evidence type="ECO:0000313" key="4">
    <source>
        <dbReference type="Proteomes" id="UP000199397"/>
    </source>
</evidence>
<keyword evidence="2" id="KW-1277">Toxin-antitoxin system</keyword>
<dbReference type="EMBL" id="FNQP01000022">
    <property type="protein sequence ID" value="SEA98034.1"/>
    <property type="molecule type" value="Genomic_DNA"/>
</dbReference>
<sequence>MKIVWLQGAIHDLEALFEYIGMENPPAAFAMCDLIERRTGQLADHPFLGREGRVATTRELVVAGTPFIVVYRVLSNQVDILAILHGAMRWPDTF</sequence>
<keyword evidence="4" id="KW-1185">Reference proteome</keyword>
<dbReference type="Proteomes" id="UP000199397">
    <property type="component" value="Unassembled WGS sequence"/>
</dbReference>
<proteinExistence type="inferred from homology"/>
<dbReference type="OrthoDB" id="9798046at2"/>
<evidence type="ECO:0000313" key="3">
    <source>
        <dbReference type="EMBL" id="SEA98034.1"/>
    </source>
</evidence>
<evidence type="ECO:0000256" key="2">
    <source>
        <dbReference type="ARBA" id="ARBA00022649"/>
    </source>
</evidence>